<evidence type="ECO:0000259" key="2">
    <source>
        <dbReference type="Pfam" id="PF19762"/>
    </source>
</evidence>
<feature type="transmembrane region" description="Helical" evidence="1">
    <location>
        <begin position="89"/>
        <end position="106"/>
    </location>
</feature>
<dbReference type="AlphaFoldDB" id="A0A2N0VGL6"/>
<feature type="transmembrane region" description="Helical" evidence="1">
    <location>
        <begin position="6"/>
        <end position="23"/>
    </location>
</feature>
<keyword evidence="1" id="KW-1133">Transmembrane helix</keyword>
<dbReference type="Pfam" id="PF19762">
    <property type="entry name" value="DUF6249"/>
    <property type="match status" value="1"/>
</dbReference>
<evidence type="ECO:0000256" key="1">
    <source>
        <dbReference type="SAM" id="Phobius"/>
    </source>
</evidence>
<dbReference type="EMBL" id="PISP01000003">
    <property type="protein sequence ID" value="PKD43314.1"/>
    <property type="molecule type" value="Genomic_DNA"/>
</dbReference>
<evidence type="ECO:0000313" key="3">
    <source>
        <dbReference type="EMBL" id="PKD43314.1"/>
    </source>
</evidence>
<accession>A0A2N0VGL6</accession>
<comment type="caution">
    <text evidence="3">The sequence shown here is derived from an EMBL/GenBank/DDBJ whole genome shotgun (WGS) entry which is preliminary data.</text>
</comment>
<feature type="transmembrane region" description="Helical" evidence="1">
    <location>
        <begin position="56"/>
        <end position="77"/>
    </location>
</feature>
<evidence type="ECO:0000313" key="4">
    <source>
        <dbReference type="Proteomes" id="UP000233398"/>
    </source>
</evidence>
<keyword evidence="4" id="KW-1185">Reference proteome</keyword>
<sequence length="111" mass="12701">MNQIVFTIIFLAFLTAGFLAWYFSHKSREKERMLLIEKGQEVPEQKNGWSFSFRFPWLKVGILITAIAVGLIIGITINEMTDFREFPPIMMLLFGGIGMIIAHYVGKKDNG</sequence>
<dbReference type="InterPro" id="IPR046216">
    <property type="entry name" value="DUF6249"/>
</dbReference>
<dbReference type="OrthoDB" id="679295at2"/>
<organism evidence="3 4">
    <name type="scientific">Rhodohalobacter barkolensis</name>
    <dbReference type="NCBI Taxonomy" id="2053187"/>
    <lineage>
        <taxon>Bacteria</taxon>
        <taxon>Pseudomonadati</taxon>
        <taxon>Balneolota</taxon>
        <taxon>Balneolia</taxon>
        <taxon>Balneolales</taxon>
        <taxon>Balneolaceae</taxon>
        <taxon>Rhodohalobacter</taxon>
    </lineage>
</organism>
<proteinExistence type="predicted"/>
<dbReference type="Proteomes" id="UP000233398">
    <property type="component" value="Unassembled WGS sequence"/>
</dbReference>
<name>A0A2N0VGL6_9BACT</name>
<keyword evidence="1" id="KW-0472">Membrane</keyword>
<feature type="domain" description="DUF6249" evidence="2">
    <location>
        <begin position="6"/>
        <end position="105"/>
    </location>
</feature>
<protein>
    <recommendedName>
        <fullName evidence="2">DUF6249 domain-containing protein</fullName>
    </recommendedName>
</protein>
<reference evidence="3 4" key="1">
    <citation type="submission" date="2017-11" db="EMBL/GenBank/DDBJ databases">
        <title>Rhodohalobacter 15182 sp. nov., isolated from a salt lake.</title>
        <authorList>
            <person name="Han S."/>
        </authorList>
    </citation>
    <scope>NUCLEOTIDE SEQUENCE [LARGE SCALE GENOMIC DNA]</scope>
    <source>
        <strain evidence="3 4">15182</strain>
    </source>
</reference>
<dbReference type="RefSeq" id="WP_101073789.1">
    <property type="nucleotide sequence ID" value="NZ_PISP01000003.1"/>
</dbReference>
<keyword evidence="1" id="KW-0812">Transmembrane</keyword>
<gene>
    <name evidence="3" type="ORF">CWD77_11930</name>
</gene>